<comment type="function">
    <text evidence="1">Part of cytochrome c oxidase, its function is unknown.</text>
</comment>
<accession>A0ABW0Z027</accession>
<dbReference type="EMBL" id="JBHSPB010000006">
    <property type="protein sequence ID" value="MFC5720991.1"/>
    <property type="molecule type" value="Genomic_DNA"/>
</dbReference>
<evidence type="ECO:0000256" key="8">
    <source>
        <dbReference type="ARBA" id="ARBA00022989"/>
    </source>
</evidence>
<evidence type="ECO:0000256" key="13">
    <source>
        <dbReference type="SAM" id="Phobius"/>
    </source>
</evidence>
<gene>
    <name evidence="14" type="ORF">ACFP1Z_12515</name>
</gene>
<name>A0ABW0Z027_9ACTN</name>
<dbReference type="EC" id="7.1.1.9" evidence="4"/>
<dbReference type="InterPro" id="IPR021050">
    <property type="entry name" value="Cyt_c_oxidase_su4_actinobac"/>
</dbReference>
<comment type="catalytic activity">
    <reaction evidence="12">
        <text>4 Fe(II)-[cytochrome c] + O2 + 8 H(+)(in) = 4 Fe(III)-[cytochrome c] + 2 H2O + 4 H(+)(out)</text>
        <dbReference type="Rhea" id="RHEA:11436"/>
        <dbReference type="Rhea" id="RHEA-COMP:10350"/>
        <dbReference type="Rhea" id="RHEA-COMP:14399"/>
        <dbReference type="ChEBI" id="CHEBI:15377"/>
        <dbReference type="ChEBI" id="CHEBI:15378"/>
        <dbReference type="ChEBI" id="CHEBI:15379"/>
        <dbReference type="ChEBI" id="CHEBI:29033"/>
        <dbReference type="ChEBI" id="CHEBI:29034"/>
        <dbReference type="EC" id="7.1.1.9"/>
    </reaction>
</comment>
<comment type="similarity">
    <text evidence="3">Belongs to the cytochrome c oxidase bacterial subunit CtaF family.</text>
</comment>
<dbReference type="Proteomes" id="UP001596083">
    <property type="component" value="Unassembled WGS sequence"/>
</dbReference>
<evidence type="ECO:0000256" key="11">
    <source>
        <dbReference type="ARBA" id="ARBA00031401"/>
    </source>
</evidence>
<evidence type="ECO:0000313" key="14">
    <source>
        <dbReference type="EMBL" id="MFC5720991.1"/>
    </source>
</evidence>
<evidence type="ECO:0000256" key="9">
    <source>
        <dbReference type="ARBA" id="ARBA00023136"/>
    </source>
</evidence>
<evidence type="ECO:0000256" key="6">
    <source>
        <dbReference type="ARBA" id="ARBA00022692"/>
    </source>
</evidence>
<dbReference type="RefSeq" id="WP_390316196.1">
    <property type="nucleotide sequence ID" value="NZ_JBHSPB010000006.1"/>
</dbReference>
<evidence type="ECO:0000256" key="2">
    <source>
        <dbReference type="ARBA" id="ARBA00004651"/>
    </source>
</evidence>
<keyword evidence="5" id="KW-1003">Cell membrane</keyword>
<evidence type="ECO:0000256" key="1">
    <source>
        <dbReference type="ARBA" id="ARBA00002536"/>
    </source>
</evidence>
<proteinExistence type="inferred from homology"/>
<keyword evidence="15" id="KW-1185">Reference proteome</keyword>
<comment type="subcellular location">
    <subcellularLocation>
        <location evidence="2">Cell membrane</location>
        <topology evidence="2">Multi-pass membrane protein</topology>
    </subcellularLocation>
</comment>
<evidence type="ECO:0000256" key="4">
    <source>
        <dbReference type="ARBA" id="ARBA00012949"/>
    </source>
</evidence>
<evidence type="ECO:0000256" key="10">
    <source>
        <dbReference type="ARBA" id="ARBA00031366"/>
    </source>
</evidence>
<evidence type="ECO:0000313" key="15">
    <source>
        <dbReference type="Proteomes" id="UP001596083"/>
    </source>
</evidence>
<reference evidence="15" key="1">
    <citation type="journal article" date="2019" name="Int. J. Syst. Evol. Microbiol.">
        <title>The Global Catalogue of Microorganisms (GCM) 10K type strain sequencing project: providing services to taxonomists for standard genome sequencing and annotation.</title>
        <authorList>
            <consortium name="The Broad Institute Genomics Platform"/>
            <consortium name="The Broad Institute Genome Sequencing Center for Infectious Disease"/>
            <person name="Wu L."/>
            <person name="Ma J."/>
        </authorList>
    </citation>
    <scope>NUCLEOTIDE SEQUENCE [LARGE SCALE GENOMIC DNA]</scope>
    <source>
        <strain evidence="15">CGMCC 4.7304</strain>
    </source>
</reference>
<keyword evidence="8 13" id="KW-1133">Transmembrane helix</keyword>
<protein>
    <recommendedName>
        <fullName evidence="4">cytochrome-c oxidase</fullName>
        <ecNumber evidence="4">7.1.1.9</ecNumber>
    </recommendedName>
    <alternativeName>
        <fullName evidence="11">Cytochrome aa3 subunit 4</fullName>
    </alternativeName>
    <alternativeName>
        <fullName evidence="10">Cytochrome c oxidase polypeptide IV</fullName>
    </alternativeName>
</protein>
<evidence type="ECO:0000256" key="12">
    <source>
        <dbReference type="ARBA" id="ARBA00047816"/>
    </source>
</evidence>
<evidence type="ECO:0000256" key="5">
    <source>
        <dbReference type="ARBA" id="ARBA00022475"/>
    </source>
</evidence>
<organism evidence="14 15">
    <name type="scientific">Streptomyces gamaensis</name>
    <dbReference type="NCBI Taxonomy" id="1763542"/>
    <lineage>
        <taxon>Bacteria</taxon>
        <taxon>Bacillati</taxon>
        <taxon>Actinomycetota</taxon>
        <taxon>Actinomycetes</taxon>
        <taxon>Kitasatosporales</taxon>
        <taxon>Streptomycetaceae</taxon>
        <taxon>Streptomyces</taxon>
    </lineage>
</organism>
<evidence type="ECO:0000256" key="7">
    <source>
        <dbReference type="ARBA" id="ARBA00022967"/>
    </source>
</evidence>
<keyword evidence="9 13" id="KW-0472">Membrane</keyword>
<dbReference type="PIRSF" id="PIRSF017385">
    <property type="entry name" value="CtaF"/>
    <property type="match status" value="1"/>
</dbReference>
<dbReference type="Pfam" id="PF12270">
    <property type="entry name" value="Cyt_c_ox_IV"/>
    <property type="match status" value="1"/>
</dbReference>
<keyword evidence="7" id="KW-1278">Translocase</keyword>
<keyword evidence="6 13" id="KW-0812">Transmembrane</keyword>
<feature type="transmembrane region" description="Helical" evidence="13">
    <location>
        <begin position="30"/>
        <end position="53"/>
    </location>
</feature>
<sequence>MKTEAHLFAGVAAFFLVSDAAYIWWSREPAGGAALTVAFLMASVIAFFCTVTYRRKGRRPEDLRDARIHQRAGVVDFFPPHSGYPPLTAVGATLLMLGIVYGLWLFIIGAGIAMTGILGMTLQFVDAED</sequence>
<comment type="caution">
    <text evidence="14">The sequence shown here is derived from an EMBL/GenBank/DDBJ whole genome shotgun (WGS) entry which is preliminary data.</text>
</comment>
<feature type="transmembrane region" description="Helical" evidence="13">
    <location>
        <begin position="103"/>
        <end position="125"/>
    </location>
</feature>
<evidence type="ECO:0000256" key="3">
    <source>
        <dbReference type="ARBA" id="ARBA00006870"/>
    </source>
</evidence>